<dbReference type="InterPro" id="IPR015915">
    <property type="entry name" value="Kelch-typ_b-propeller"/>
</dbReference>
<accession>A0AAD1Y9R2</accession>
<dbReference type="SUPFAM" id="SSF117281">
    <property type="entry name" value="Kelch motif"/>
    <property type="match status" value="1"/>
</dbReference>
<sequence>MENPSIQDILTCVVCTNLQADSAGRKFPFQCGACMQYLCSECKDKPHFDEDGDECDEPEIEDIELNTVAQEDLLQQKYRCPKGCGKDTMSYDEALQHLGTCTVSDKKTKIEKLLDQLDGPDLPITWEARSRCKKCSCVPFQPLYFCNCSIGLYCTFCRAQDEKCISCNSVIRSVCFMSEELFTEKVFKLQIKRYLCRFCEEPYTWDALAIHERICFVNATPEKQEEIKHKEIKNHYLLREEYCEKMENIFCDVQEKLSQRLARFETEFIRLQQKNCELRGKELGEERIEGIKKFISKLRDEEKINLAIKEAVNRIENYPETLEPPAPDQNEFIKFKKFDKIFTLFKFNNKVVNPGIQKKVHKHSRPLIQADGFKIVQTPLSNRVFLIGGDANPWGTFEFDLEQNKFLPEKKLKGDKDIIVPLSIGRSHHSLSATCGLIFCTGGKPDFLRKQDDPDNEIDESNGKLIEVFKLKEGKWIQYNNRLQNARCCHSSCILGNYLYLFQGYDVSSYAINSVSIERIRIDISEATLFPDPGYESKYAVQECRFGVHVRPFTAIFPTQSQNQIIYFGYTGLEENCIQPLDQRDLIRTDKENQIYHKYILRDEYPRYNESNQQLNWEKEEYQEAVKKISDKMQEEEEIKSLNKPLCEEYIHHSMYFRGITFFHSNVEKLCYFDDEEGFRIKEVPNPEKQADNDSSSDSD</sequence>
<gene>
    <name evidence="2" type="ORF">ECRASSUSDP1_LOCUS28500</name>
</gene>
<organism evidence="2 3">
    <name type="scientific">Euplotes crassus</name>
    <dbReference type="NCBI Taxonomy" id="5936"/>
    <lineage>
        <taxon>Eukaryota</taxon>
        <taxon>Sar</taxon>
        <taxon>Alveolata</taxon>
        <taxon>Ciliophora</taxon>
        <taxon>Intramacronucleata</taxon>
        <taxon>Spirotrichea</taxon>
        <taxon>Hypotrichia</taxon>
        <taxon>Euplotida</taxon>
        <taxon>Euplotidae</taxon>
        <taxon>Moneuplotes</taxon>
    </lineage>
</organism>
<proteinExistence type="predicted"/>
<comment type="caution">
    <text evidence="2">The sequence shown here is derived from an EMBL/GenBank/DDBJ whole genome shotgun (WGS) entry which is preliminary data.</text>
</comment>
<evidence type="ECO:0000256" key="1">
    <source>
        <dbReference type="SAM" id="Coils"/>
    </source>
</evidence>
<keyword evidence="3" id="KW-1185">Reference proteome</keyword>
<dbReference type="AlphaFoldDB" id="A0AAD1Y9R2"/>
<protein>
    <submittedName>
        <fullName evidence="2">Uncharacterized protein</fullName>
    </submittedName>
</protein>
<evidence type="ECO:0000313" key="3">
    <source>
        <dbReference type="Proteomes" id="UP001295684"/>
    </source>
</evidence>
<reference evidence="2" key="1">
    <citation type="submission" date="2023-07" db="EMBL/GenBank/DDBJ databases">
        <authorList>
            <consortium name="AG Swart"/>
            <person name="Singh M."/>
            <person name="Singh A."/>
            <person name="Seah K."/>
            <person name="Emmerich C."/>
        </authorList>
    </citation>
    <scope>NUCLEOTIDE SEQUENCE</scope>
    <source>
        <strain evidence="2">DP1</strain>
    </source>
</reference>
<dbReference type="Proteomes" id="UP001295684">
    <property type="component" value="Unassembled WGS sequence"/>
</dbReference>
<keyword evidence="1" id="KW-0175">Coiled coil</keyword>
<name>A0AAD1Y9R2_EUPCR</name>
<feature type="coiled-coil region" evidence="1">
    <location>
        <begin position="608"/>
        <end position="639"/>
    </location>
</feature>
<dbReference type="EMBL" id="CAMPGE010029408">
    <property type="protein sequence ID" value="CAI2386875.1"/>
    <property type="molecule type" value="Genomic_DNA"/>
</dbReference>
<dbReference type="Gene3D" id="2.120.10.80">
    <property type="entry name" value="Kelch-type beta propeller"/>
    <property type="match status" value="1"/>
</dbReference>
<evidence type="ECO:0000313" key="2">
    <source>
        <dbReference type="EMBL" id="CAI2386875.1"/>
    </source>
</evidence>